<dbReference type="EMBL" id="JANJZL010000010">
    <property type="protein sequence ID" value="MCR2044986.1"/>
    <property type="molecule type" value="Genomic_DNA"/>
</dbReference>
<feature type="active site" description="Acyl-ester intermediate" evidence="13">
    <location>
        <position position="61"/>
    </location>
</feature>
<dbReference type="Pfam" id="PF07943">
    <property type="entry name" value="PBP5_C"/>
    <property type="match status" value="1"/>
</dbReference>
<dbReference type="RefSeq" id="WP_257490595.1">
    <property type="nucleotide sequence ID" value="NZ_JANJZL010000010.1"/>
</dbReference>
<comment type="similarity">
    <text evidence="3 15">Belongs to the peptidase S11 family.</text>
</comment>
<evidence type="ECO:0000256" key="5">
    <source>
        <dbReference type="ARBA" id="ARBA00022645"/>
    </source>
</evidence>
<evidence type="ECO:0000256" key="13">
    <source>
        <dbReference type="PIRSR" id="PIRSR618044-1"/>
    </source>
</evidence>
<evidence type="ECO:0000256" key="14">
    <source>
        <dbReference type="PIRSR" id="PIRSR618044-2"/>
    </source>
</evidence>
<dbReference type="PANTHER" id="PTHR21581">
    <property type="entry name" value="D-ALANYL-D-ALANINE CARBOXYPEPTIDASE"/>
    <property type="match status" value="1"/>
</dbReference>
<proteinExistence type="inferred from homology"/>
<gene>
    <name evidence="19" type="ORF">NSA23_12815</name>
</gene>
<evidence type="ECO:0000259" key="18">
    <source>
        <dbReference type="SMART" id="SM00936"/>
    </source>
</evidence>
<comment type="pathway">
    <text evidence="2">Cell wall biogenesis; peptidoglycan biosynthesis.</text>
</comment>
<feature type="active site" evidence="13">
    <location>
        <position position="117"/>
    </location>
</feature>
<feature type="active site" description="Acyl-ester intermediate" evidence="13">
    <location>
        <position position="64"/>
    </location>
</feature>
<reference evidence="19" key="1">
    <citation type="submission" date="2022-07" db="EMBL/GenBank/DDBJ databases">
        <title>Enhanced cultured diversity of the mouse gut microbiota enables custom-made synthetic communities.</title>
        <authorList>
            <person name="Afrizal A."/>
        </authorList>
    </citation>
    <scope>NUCLEOTIDE SEQUENCE</scope>
    <source>
        <strain evidence="19">DSM 29482</strain>
    </source>
</reference>
<dbReference type="PANTHER" id="PTHR21581:SF33">
    <property type="entry name" value="D-ALANYL-D-ALANINE CARBOXYPEPTIDASE DACB"/>
    <property type="match status" value="1"/>
</dbReference>
<feature type="chain" id="PRO_5040903714" description="serine-type D-Ala-D-Ala carboxypeptidase" evidence="17">
    <location>
        <begin position="23"/>
        <end position="424"/>
    </location>
</feature>
<evidence type="ECO:0000256" key="16">
    <source>
        <dbReference type="SAM" id="Phobius"/>
    </source>
</evidence>
<keyword evidence="10" id="KW-0573">Peptidoglycan synthesis</keyword>
<evidence type="ECO:0000256" key="3">
    <source>
        <dbReference type="ARBA" id="ARBA00007164"/>
    </source>
</evidence>
<dbReference type="PRINTS" id="PR00725">
    <property type="entry name" value="DADACBPTASE1"/>
</dbReference>
<organism evidence="19 20">
    <name type="scientific">Anaerosalibacter massiliensis</name>
    <dbReference type="NCBI Taxonomy" id="1347392"/>
    <lineage>
        <taxon>Bacteria</taxon>
        <taxon>Bacillati</taxon>
        <taxon>Bacillota</taxon>
        <taxon>Tissierellia</taxon>
        <taxon>Tissierellales</taxon>
        <taxon>Sporanaerobacteraceae</taxon>
        <taxon>Anaerosalibacter</taxon>
    </lineage>
</organism>
<evidence type="ECO:0000313" key="20">
    <source>
        <dbReference type="Proteomes" id="UP001142078"/>
    </source>
</evidence>
<keyword evidence="16" id="KW-0472">Membrane</keyword>
<evidence type="ECO:0000256" key="1">
    <source>
        <dbReference type="ARBA" id="ARBA00003217"/>
    </source>
</evidence>
<evidence type="ECO:0000256" key="12">
    <source>
        <dbReference type="ARBA" id="ARBA00034000"/>
    </source>
</evidence>
<keyword evidence="16" id="KW-0812">Transmembrane</keyword>
<dbReference type="InterPro" id="IPR015956">
    <property type="entry name" value="Peniciliin-bd_prot_C_sf"/>
</dbReference>
<keyword evidence="7 17" id="KW-0732">Signal</keyword>
<dbReference type="SMART" id="SM00936">
    <property type="entry name" value="PBP5_C"/>
    <property type="match status" value="1"/>
</dbReference>
<evidence type="ECO:0000256" key="9">
    <source>
        <dbReference type="ARBA" id="ARBA00022960"/>
    </source>
</evidence>
<evidence type="ECO:0000256" key="11">
    <source>
        <dbReference type="ARBA" id="ARBA00023316"/>
    </source>
</evidence>
<dbReference type="Proteomes" id="UP001142078">
    <property type="component" value="Unassembled WGS sequence"/>
</dbReference>
<keyword evidence="5 19" id="KW-0121">Carboxypeptidase</keyword>
<feature type="binding site" evidence="14">
    <location>
        <position position="239"/>
    </location>
    <ligand>
        <name>substrate</name>
    </ligand>
</feature>
<evidence type="ECO:0000256" key="7">
    <source>
        <dbReference type="ARBA" id="ARBA00022729"/>
    </source>
</evidence>
<keyword evidence="6" id="KW-0645">Protease</keyword>
<dbReference type="GO" id="GO:0009002">
    <property type="term" value="F:serine-type D-Ala-D-Ala carboxypeptidase activity"/>
    <property type="evidence" value="ECO:0007669"/>
    <property type="project" value="UniProtKB-EC"/>
</dbReference>
<keyword evidence="9" id="KW-0133">Cell shape</keyword>
<evidence type="ECO:0000256" key="10">
    <source>
        <dbReference type="ARBA" id="ARBA00022984"/>
    </source>
</evidence>
<dbReference type="InterPro" id="IPR037167">
    <property type="entry name" value="Peptidase_S11_C_sf"/>
</dbReference>
<evidence type="ECO:0000256" key="2">
    <source>
        <dbReference type="ARBA" id="ARBA00004752"/>
    </source>
</evidence>
<evidence type="ECO:0000256" key="17">
    <source>
        <dbReference type="SAM" id="SignalP"/>
    </source>
</evidence>
<dbReference type="Gene3D" id="3.40.710.10">
    <property type="entry name" value="DD-peptidase/beta-lactamase superfamily"/>
    <property type="match status" value="1"/>
</dbReference>
<evidence type="ECO:0000256" key="8">
    <source>
        <dbReference type="ARBA" id="ARBA00022801"/>
    </source>
</evidence>
<dbReference type="SUPFAM" id="SSF56601">
    <property type="entry name" value="beta-lactamase/transpeptidase-like"/>
    <property type="match status" value="1"/>
</dbReference>
<evidence type="ECO:0000256" key="4">
    <source>
        <dbReference type="ARBA" id="ARBA00012448"/>
    </source>
</evidence>
<name>A0A9X2S8C7_9FIRM</name>
<evidence type="ECO:0000256" key="15">
    <source>
        <dbReference type="RuleBase" id="RU004016"/>
    </source>
</evidence>
<evidence type="ECO:0000256" key="6">
    <source>
        <dbReference type="ARBA" id="ARBA00022670"/>
    </source>
</evidence>
<keyword evidence="11" id="KW-0961">Cell wall biogenesis/degradation</keyword>
<dbReference type="GO" id="GO:0071555">
    <property type="term" value="P:cell wall organization"/>
    <property type="evidence" value="ECO:0007669"/>
    <property type="project" value="UniProtKB-KW"/>
</dbReference>
<dbReference type="GO" id="GO:0009252">
    <property type="term" value="P:peptidoglycan biosynthetic process"/>
    <property type="evidence" value="ECO:0007669"/>
    <property type="project" value="UniProtKB-KW"/>
</dbReference>
<keyword evidence="20" id="KW-1185">Reference proteome</keyword>
<dbReference type="GO" id="GO:0008360">
    <property type="term" value="P:regulation of cell shape"/>
    <property type="evidence" value="ECO:0007669"/>
    <property type="project" value="UniProtKB-KW"/>
</dbReference>
<dbReference type="AlphaFoldDB" id="A0A9X2S8C7"/>
<dbReference type="Gene3D" id="2.60.410.10">
    <property type="entry name" value="D-Ala-D-Ala carboxypeptidase, C-terminal domain"/>
    <property type="match status" value="1"/>
</dbReference>
<keyword evidence="8" id="KW-0378">Hydrolase</keyword>
<dbReference type="InterPro" id="IPR018044">
    <property type="entry name" value="Peptidase_S11"/>
</dbReference>
<feature type="signal peptide" evidence="17">
    <location>
        <begin position="1"/>
        <end position="22"/>
    </location>
</feature>
<dbReference type="EC" id="3.4.16.4" evidence="4"/>
<keyword evidence="16" id="KW-1133">Transmembrane helix</keyword>
<feature type="transmembrane region" description="Helical" evidence="16">
    <location>
        <begin position="394"/>
        <end position="411"/>
    </location>
</feature>
<feature type="domain" description="Peptidase S11 D-Ala-D-Ala carboxypeptidase A C-terminal" evidence="18">
    <location>
        <begin position="288"/>
        <end position="378"/>
    </location>
</feature>
<protein>
    <recommendedName>
        <fullName evidence="4">serine-type D-Ala-D-Ala carboxypeptidase</fullName>
        <ecNumber evidence="4">3.4.16.4</ecNumber>
    </recommendedName>
</protein>
<sequence length="424" mass="47396">MKKLYFILVITILVNFCSFSYADALFNNKPDISGEGAILIEEETGQVLYEKNPNKQLYPASTTKIMTGILAIELGDLNDTVTITDEIIEGIDGTHIALDPGEELTLNDLINALLIGSANDAAVAIAIHISGSVEKFVNLMNEKAKEVGALDTHFVNPNGLPDENHVSTAHDLATIARYAMKNSTFREIVKNYHYTIPNTNKKEESRNLWSSNRLLYSTRKIDLNGEIIPIKYDGVDGIKSGYTNAARQCLITSASRGKTRLISVVLKSEGKNIYTDTHKLLNYGFDNFEKTSLLTKNEFIDNVNIKKGTSNSIACVSEKNFNACLPKNYKNKIKKKISLPSSLEAPISKGQTIGKIEYFLDGDSLGYVNIISNKSIDKIPFYKSIVKNYLNGKWWLSLIVLFVLWRIIIHIKRAARKKKRSSFI</sequence>
<dbReference type="InterPro" id="IPR012338">
    <property type="entry name" value="Beta-lactam/transpept-like"/>
</dbReference>
<comment type="catalytic activity">
    <reaction evidence="12">
        <text>Preferential cleavage: (Ac)2-L-Lys-D-Ala-|-D-Ala. Also transpeptidation of peptidyl-alanyl moieties that are N-acyl substituents of D-alanine.</text>
        <dbReference type="EC" id="3.4.16.4"/>
    </reaction>
</comment>
<comment type="function">
    <text evidence="1">Removes C-terminal D-alanyl residues from sugar-peptide cell wall precursors.</text>
</comment>
<dbReference type="Pfam" id="PF00768">
    <property type="entry name" value="Peptidase_S11"/>
    <property type="match status" value="1"/>
</dbReference>
<evidence type="ECO:0000313" key="19">
    <source>
        <dbReference type="EMBL" id="MCR2044986.1"/>
    </source>
</evidence>
<dbReference type="InterPro" id="IPR012907">
    <property type="entry name" value="Peptidase_S11_C"/>
</dbReference>
<dbReference type="GO" id="GO:0006508">
    <property type="term" value="P:proteolysis"/>
    <property type="evidence" value="ECO:0007669"/>
    <property type="project" value="UniProtKB-KW"/>
</dbReference>
<comment type="caution">
    <text evidence="19">The sequence shown here is derived from an EMBL/GenBank/DDBJ whole genome shotgun (WGS) entry which is preliminary data.</text>
</comment>
<dbReference type="SUPFAM" id="SSF69189">
    <property type="entry name" value="Penicillin-binding protein associated domain"/>
    <property type="match status" value="1"/>
</dbReference>
<dbReference type="InterPro" id="IPR001967">
    <property type="entry name" value="Peptidase_S11_N"/>
</dbReference>
<accession>A0A9X2S8C7</accession>